<dbReference type="PANTHER" id="PTHR45527:SF1">
    <property type="entry name" value="FATTY ACID SYNTHASE"/>
    <property type="match status" value="1"/>
</dbReference>
<dbReference type="PROSITE" id="PS00012">
    <property type="entry name" value="PHOSPHOPANTETHEINE"/>
    <property type="match status" value="2"/>
</dbReference>
<proteinExistence type="predicted"/>
<keyword evidence="7" id="KW-1185">Reference proteome</keyword>
<dbReference type="NCBIfam" id="TIGR01720">
    <property type="entry name" value="NRPS-para261"/>
    <property type="match status" value="1"/>
</dbReference>
<dbReference type="RefSeq" id="WP_188086412.1">
    <property type="nucleotide sequence ID" value="NZ_JACVFC010000001.1"/>
</dbReference>
<dbReference type="Gene3D" id="1.10.1200.10">
    <property type="entry name" value="ACP-like"/>
    <property type="match status" value="2"/>
</dbReference>
<feature type="domain" description="Carrier" evidence="5">
    <location>
        <begin position="1729"/>
        <end position="1803"/>
    </location>
</feature>
<sequence>MTISNLILELHQARIQLRLDGEDIALILPAGEGVPDELLEKLRSNKQRLIHWLKQQAAPSGTITGEAAQVSFVATASQRRMWAMEQMNSNGTNNTIYATCCVKGLLNIDCLAEAIHALADRHQILKAVFYEAGEDILVCIDKDTPVEVDYTDINMRPGNDEYLTLQLQVLLARKFDLKKGPLFKVNIWRLKDQYLLVLAIHHIIADGISMEILSDELFQLYYAKLQGLGATLPPVRYQFADYAGWLQEELAVNGESMLDYWRKELGNRPPVLSLPVDFKRSLTGGHTGAVEELVLSRETYDRIQAFARLHHITVSSAMLSLFYVLLSVICNQEDIVIGMPVSGRTQGDWEKLVGLLVNTLPVRNQINHNVSFRETAIAIGQKVILGLSQQLLPFDFILEQLQLPRIPGRNPVFDVMYSYSAAGVQDNLPGLEISAYTLPVVNARVDFALDVVESEEQLKCSFIYDTSLLLADTVQRWVELFGVMSEALLEQPELPLHAVVPTADVLPVMHDYKALPGAVFMQHENRTISYGSLFQTVNAIEKWVSDTAVQERIAIAVLAVREEDKMAACLAAVKKGAAIISLVTTSEITAVIKNLEAGIVTHALLDISLQRRLKGYPLSIPVMWLEEMEKQVEATNNTPLRVLDVPAEYGLPVGETESLLVDIWREVLHHPGIGTKHNFFAAGGDSIKAIRMINAFNTRSGNRLDVLDIFSCQTITSLAELIAMNEGPAQAMKEEWQSAVAEITAISQSVLELPALQDAAIEDVYPMSGIEQGLVFHNLFNTQQAVYHNQLYFAITDDHFEYNRFTAACMLLAAKHDILRTGYQLAAYTLPLHIVYRNNSWTPDIQLINLLHLSGEDQQNYLQRHAAQDRNTPFEVTKPGLWRLRVFQLSAEKYGIFFSFHHAMLDGWSCTSLFTELTDVYYKMATTPALQLPPLKASYKDYVTDQWRIKRDPLQGMFWRRYIQQCERTPLPLGKQNTTAPTAYRVYQCRLDDSLRARLEELVKAEQVSIRDVFLSAFVYLLRFICGYTDNITLGLVTHGRPSLQDSEAVLGCFLNTVPFNINVENRISAIELIKKVSEVGVLLKRYDRVPLKDIIQPEHKGVTSESPLFDMVFNYMDFHVLQSVHPSVEVTAGDLDAVTRKNTLFDFNVFNTGGETRFTIEYTDIYNVEEVERLMKYYFRILGRMSASSVLEPTVVLEEQELKRLIDGIYDTNAIFPSDVSLCDLFETTAKAYPGKTALVFDDQCVTFDFLYQRVLQLAAMLRHQYGVQEGDLVGLIMQPSIEMVLAIQAILRAGGAYVPVDPAFPAARIIYILEDACAKVVLSDEGFSLDNTEDTDIFFSNIPAAHSAIWKRVPEPLKGPMSESLAYVIYTSGSTGLPKGVMVEHAGVVNRIDWMWKYYHFHAGDSILQKTPNIFDVSVWELFMPLCFGCEMVIGPKEIRYDPEMLMRHVSRYAATTVHFVPSVYHLVLEALNKDTSGRLQTLSRIFASGEALLPAVVQKHYEKLPVPLYNLYGPTEASVDVSYYDTGKDDTVVPIGRPIANICLRILDSNLQPVPVGGCGEICIAGIGLARGYINRPELTNDTFVQSPFVRGERIYRTGDLGRWSEDGNILYEGRKDRQVKIRGNRIELGEIENVLLQFPGMEEAAVICRKDKTGADILVAYVVAGFTLDANKLISFLSGKLTAYMIPARFIQLPNLPLTSSGKTDRKMLPEITTEDERVEQPVLIPRTAAEQALVAVIAQVTGQAAISVDANFFSLGGDSIKAIQVVARLRNQHYLLDTKMLFEHPVIADLAALMKTDQREIDQRPVTGAVPLTPVQLYFLHQQRRQPAYFNHAILLQLKKRTNPRQIQSIFEKIRTHHDMLRATFSQTGGKWTQEIMPPDSELCYYFFDYQSKSDALALMEQKAGEIQALDNLQGPLMRIVQFRLPAADFVLFVIHHLVTDGVSWRILLEDVQALLEQERTTSSLTLPLKTHAYRDFAMAVHDYALSDALLCQQAYWQATINEMEGQAGIPADKITGRANLKDLRNCSAQLDSTETDILLRRIGLVPGVSPQDVLIAAFALTVYRCYNNRKVGFMLEGHGREELFPDINISRTVGWFTSIFPVVITVEDETDLAKLVTGVKEKRRSIPDNGMGYGVLKYINGLEILQEQQPAILFNYLGQFDQDIQFSDFTLSSHPVGNRVADDEILAFDLELNAMIIEQSLHFTLYYNSHKYSAATMDHFFTQYSSTLKELIAGCTNMPAVEQFPDAFANSEFSVDELNHLFD</sequence>
<dbReference type="InterPro" id="IPR023213">
    <property type="entry name" value="CAT-like_dom_sf"/>
</dbReference>
<dbReference type="InterPro" id="IPR001242">
    <property type="entry name" value="Condensation_dom"/>
</dbReference>
<name>A0ABR7TFV3_9BACT</name>
<dbReference type="PROSITE" id="PS50075">
    <property type="entry name" value="CARRIER"/>
    <property type="match status" value="2"/>
</dbReference>
<dbReference type="Gene3D" id="3.40.50.980">
    <property type="match status" value="2"/>
</dbReference>
<gene>
    <name evidence="6" type="ORF">ICL07_02740</name>
</gene>
<evidence type="ECO:0000313" key="6">
    <source>
        <dbReference type="EMBL" id="MBC9929273.1"/>
    </source>
</evidence>
<dbReference type="InterPro" id="IPR042099">
    <property type="entry name" value="ANL_N_sf"/>
</dbReference>
<dbReference type="Proteomes" id="UP000659124">
    <property type="component" value="Unassembled WGS sequence"/>
</dbReference>
<dbReference type="SUPFAM" id="SSF47336">
    <property type="entry name" value="ACP-like"/>
    <property type="match status" value="2"/>
</dbReference>
<dbReference type="SMART" id="SM00823">
    <property type="entry name" value="PKS_PP"/>
    <property type="match status" value="2"/>
</dbReference>
<dbReference type="CDD" id="cd19531">
    <property type="entry name" value="LCL_NRPS-like"/>
    <property type="match status" value="1"/>
</dbReference>
<dbReference type="Pfam" id="PF13193">
    <property type="entry name" value="AMP-binding_C"/>
    <property type="match status" value="1"/>
</dbReference>
<dbReference type="PROSITE" id="PS00455">
    <property type="entry name" value="AMP_BINDING"/>
    <property type="match status" value="1"/>
</dbReference>
<dbReference type="CDD" id="cd19534">
    <property type="entry name" value="E_NRPS"/>
    <property type="match status" value="1"/>
</dbReference>
<dbReference type="InterPro" id="IPR000873">
    <property type="entry name" value="AMP-dep_synth/lig_dom"/>
</dbReference>
<dbReference type="SUPFAM" id="SSF52777">
    <property type="entry name" value="CoA-dependent acyltransferases"/>
    <property type="match status" value="6"/>
</dbReference>
<keyword evidence="4" id="KW-0677">Repeat</keyword>
<evidence type="ECO:0000256" key="2">
    <source>
        <dbReference type="ARBA" id="ARBA00022450"/>
    </source>
</evidence>
<dbReference type="SUPFAM" id="SSF56801">
    <property type="entry name" value="Acetyl-CoA synthetase-like"/>
    <property type="match status" value="1"/>
</dbReference>
<evidence type="ECO:0000256" key="3">
    <source>
        <dbReference type="ARBA" id="ARBA00022553"/>
    </source>
</evidence>
<dbReference type="InterPro" id="IPR010071">
    <property type="entry name" value="AA_adenyl_dom"/>
</dbReference>
<dbReference type="InterPro" id="IPR020845">
    <property type="entry name" value="AMP-binding_CS"/>
</dbReference>
<comment type="cofactor">
    <cofactor evidence="1">
        <name>pantetheine 4'-phosphate</name>
        <dbReference type="ChEBI" id="CHEBI:47942"/>
    </cofactor>
</comment>
<dbReference type="InterPro" id="IPR045851">
    <property type="entry name" value="AMP-bd_C_sf"/>
</dbReference>
<evidence type="ECO:0000259" key="5">
    <source>
        <dbReference type="PROSITE" id="PS50075"/>
    </source>
</evidence>
<dbReference type="Pfam" id="PF00550">
    <property type="entry name" value="PP-binding"/>
    <property type="match status" value="2"/>
</dbReference>
<evidence type="ECO:0000256" key="4">
    <source>
        <dbReference type="ARBA" id="ARBA00022737"/>
    </source>
</evidence>
<dbReference type="InterPro" id="IPR025110">
    <property type="entry name" value="AMP-bd_C"/>
</dbReference>
<dbReference type="PANTHER" id="PTHR45527">
    <property type="entry name" value="NONRIBOSOMAL PEPTIDE SYNTHETASE"/>
    <property type="match status" value="1"/>
</dbReference>
<dbReference type="InterPro" id="IPR020806">
    <property type="entry name" value="PKS_PP-bd"/>
</dbReference>
<protein>
    <submittedName>
        <fullName evidence="6">Amino acid adenylation domain-containing protein</fullName>
    </submittedName>
</protein>
<dbReference type="InterPro" id="IPR010060">
    <property type="entry name" value="NRPS_synth"/>
</dbReference>
<dbReference type="InterPro" id="IPR006162">
    <property type="entry name" value="Ppantetheine_attach_site"/>
</dbReference>
<reference evidence="6 7" key="1">
    <citation type="submission" date="2020-09" db="EMBL/GenBank/DDBJ databases">
        <title>Genome sequences of type strains of Chitinophaga qingshengii and Chitinophaga varians.</title>
        <authorList>
            <person name="Kittiwongwattana C."/>
        </authorList>
    </citation>
    <scope>NUCLEOTIDE SEQUENCE [LARGE SCALE GENOMIC DNA]</scope>
    <source>
        <strain evidence="6 7">JCM 30026</strain>
    </source>
</reference>
<feature type="domain" description="Carrier" evidence="5">
    <location>
        <begin position="651"/>
        <end position="726"/>
    </location>
</feature>
<accession>A0ABR7TFV3</accession>
<dbReference type="NCBIfam" id="TIGR01733">
    <property type="entry name" value="AA-adenyl-dom"/>
    <property type="match status" value="1"/>
</dbReference>
<dbReference type="EMBL" id="JACVFC010000001">
    <property type="protein sequence ID" value="MBC9929273.1"/>
    <property type="molecule type" value="Genomic_DNA"/>
</dbReference>
<keyword evidence="3" id="KW-0597">Phosphoprotein</keyword>
<dbReference type="Gene3D" id="3.30.559.10">
    <property type="entry name" value="Chloramphenicol acetyltransferase-like domain"/>
    <property type="match status" value="3"/>
</dbReference>
<dbReference type="Pfam" id="PF00668">
    <property type="entry name" value="Condensation"/>
    <property type="match status" value="3"/>
</dbReference>
<dbReference type="CDD" id="cd05930">
    <property type="entry name" value="A_NRPS"/>
    <property type="match status" value="1"/>
</dbReference>
<keyword evidence="2" id="KW-0596">Phosphopantetheine</keyword>
<comment type="caution">
    <text evidence="6">The sequence shown here is derived from an EMBL/GenBank/DDBJ whole genome shotgun (WGS) entry which is preliminary data.</text>
</comment>
<dbReference type="Pfam" id="PF00501">
    <property type="entry name" value="AMP-binding"/>
    <property type="match status" value="1"/>
</dbReference>
<evidence type="ECO:0000256" key="1">
    <source>
        <dbReference type="ARBA" id="ARBA00001957"/>
    </source>
</evidence>
<dbReference type="Gene3D" id="3.40.50.12780">
    <property type="entry name" value="N-terminal domain of ligase-like"/>
    <property type="match status" value="1"/>
</dbReference>
<dbReference type="Gene3D" id="3.30.559.30">
    <property type="entry name" value="Nonribosomal peptide synthetase, condensation domain"/>
    <property type="match status" value="3"/>
</dbReference>
<evidence type="ECO:0000313" key="7">
    <source>
        <dbReference type="Proteomes" id="UP000659124"/>
    </source>
</evidence>
<dbReference type="InterPro" id="IPR036736">
    <property type="entry name" value="ACP-like_sf"/>
</dbReference>
<dbReference type="InterPro" id="IPR009081">
    <property type="entry name" value="PP-bd_ACP"/>
</dbReference>
<organism evidence="6 7">
    <name type="scientific">Chitinophaga qingshengii</name>
    <dbReference type="NCBI Taxonomy" id="1569794"/>
    <lineage>
        <taxon>Bacteria</taxon>
        <taxon>Pseudomonadati</taxon>
        <taxon>Bacteroidota</taxon>
        <taxon>Chitinophagia</taxon>
        <taxon>Chitinophagales</taxon>
        <taxon>Chitinophagaceae</taxon>
        <taxon>Chitinophaga</taxon>
    </lineage>
</organism>
<dbReference type="Gene3D" id="3.30.300.30">
    <property type="match status" value="1"/>
</dbReference>